<evidence type="ECO:0000256" key="2">
    <source>
        <dbReference type="ARBA" id="ARBA00022490"/>
    </source>
</evidence>
<feature type="region of interest" description="Disordered" evidence="5">
    <location>
        <begin position="190"/>
        <end position="212"/>
    </location>
</feature>
<keyword evidence="4" id="KW-0175">Coiled coil</keyword>
<evidence type="ECO:0000256" key="3">
    <source>
        <dbReference type="ARBA" id="ARBA00023212"/>
    </source>
</evidence>
<dbReference type="GO" id="GO:0005634">
    <property type="term" value="C:nucleus"/>
    <property type="evidence" value="ECO:0007669"/>
    <property type="project" value="TreeGrafter"/>
</dbReference>
<dbReference type="GO" id="GO:0010389">
    <property type="term" value="P:regulation of G2/M transition of mitotic cell cycle"/>
    <property type="evidence" value="ECO:0007669"/>
    <property type="project" value="TreeGrafter"/>
</dbReference>
<dbReference type="InterPro" id="IPR031794">
    <property type="entry name" value="HMMR_C"/>
</dbReference>
<dbReference type="AlphaFoldDB" id="D7G205"/>
<reference evidence="7 8" key="1">
    <citation type="journal article" date="2010" name="Nature">
        <title>The Ectocarpus genome and the independent evolution of multicellularity in brown algae.</title>
        <authorList>
            <person name="Cock J.M."/>
            <person name="Sterck L."/>
            <person name="Rouze P."/>
            <person name="Scornet D."/>
            <person name="Allen A.E."/>
            <person name="Amoutzias G."/>
            <person name="Anthouard V."/>
            <person name="Artiguenave F."/>
            <person name="Aury J.M."/>
            <person name="Badger J.H."/>
            <person name="Beszteri B."/>
            <person name="Billiau K."/>
            <person name="Bonnet E."/>
            <person name="Bothwell J.H."/>
            <person name="Bowler C."/>
            <person name="Boyen C."/>
            <person name="Brownlee C."/>
            <person name="Carrano C.J."/>
            <person name="Charrier B."/>
            <person name="Cho G.Y."/>
            <person name="Coelho S.M."/>
            <person name="Collen J."/>
            <person name="Corre E."/>
            <person name="Da Silva C."/>
            <person name="Delage L."/>
            <person name="Delaroque N."/>
            <person name="Dittami S.M."/>
            <person name="Doulbeau S."/>
            <person name="Elias M."/>
            <person name="Farnham G."/>
            <person name="Gachon C.M."/>
            <person name="Gschloessl B."/>
            <person name="Heesch S."/>
            <person name="Jabbari K."/>
            <person name="Jubin C."/>
            <person name="Kawai H."/>
            <person name="Kimura K."/>
            <person name="Kloareg B."/>
            <person name="Kupper F.C."/>
            <person name="Lang D."/>
            <person name="Le Bail A."/>
            <person name="Leblanc C."/>
            <person name="Lerouge P."/>
            <person name="Lohr M."/>
            <person name="Lopez P.J."/>
            <person name="Martens C."/>
            <person name="Maumus F."/>
            <person name="Michel G."/>
            <person name="Miranda-Saavedra D."/>
            <person name="Morales J."/>
            <person name="Moreau H."/>
            <person name="Motomura T."/>
            <person name="Nagasato C."/>
            <person name="Napoli C.A."/>
            <person name="Nelson D.R."/>
            <person name="Nyvall-Collen P."/>
            <person name="Peters A.F."/>
            <person name="Pommier C."/>
            <person name="Potin P."/>
            <person name="Poulain J."/>
            <person name="Quesneville H."/>
            <person name="Read B."/>
            <person name="Rensing S.A."/>
            <person name="Ritter A."/>
            <person name="Rousvoal S."/>
            <person name="Samanta M."/>
            <person name="Samson G."/>
            <person name="Schroeder D.C."/>
            <person name="Segurens B."/>
            <person name="Strittmatter M."/>
            <person name="Tonon T."/>
            <person name="Tregear J.W."/>
            <person name="Valentin K."/>
            <person name="von Dassow P."/>
            <person name="Yamagishi T."/>
            <person name="Van de Peer Y."/>
            <person name="Wincker P."/>
        </authorList>
    </citation>
    <scope>NUCLEOTIDE SEQUENCE [LARGE SCALE GENOMIC DNA]</scope>
    <source>
        <strain evidence="8">Ec32 / CCAP1310/4</strain>
    </source>
</reference>
<feature type="compositionally biased region" description="Basic residues" evidence="5">
    <location>
        <begin position="1010"/>
        <end position="1021"/>
    </location>
</feature>
<feature type="coiled-coil region" evidence="4">
    <location>
        <begin position="707"/>
        <end position="755"/>
    </location>
</feature>
<dbReference type="OMA" id="LAKSERH"/>
<dbReference type="EMBL" id="FN648663">
    <property type="protein sequence ID" value="CBJ48731.1"/>
    <property type="molecule type" value="Genomic_DNA"/>
</dbReference>
<dbReference type="Proteomes" id="UP000002630">
    <property type="component" value="Linkage Group LG18"/>
</dbReference>
<feature type="coiled-coil region" evidence="4">
    <location>
        <begin position="847"/>
        <end position="922"/>
    </location>
</feature>
<organism evidence="7 8">
    <name type="scientific">Ectocarpus siliculosus</name>
    <name type="common">Brown alga</name>
    <name type="synonym">Conferva siliculosa</name>
    <dbReference type="NCBI Taxonomy" id="2880"/>
    <lineage>
        <taxon>Eukaryota</taxon>
        <taxon>Sar</taxon>
        <taxon>Stramenopiles</taxon>
        <taxon>Ochrophyta</taxon>
        <taxon>PX clade</taxon>
        <taxon>Phaeophyceae</taxon>
        <taxon>Ectocarpales</taxon>
        <taxon>Ectocarpaceae</taxon>
        <taxon>Ectocarpus</taxon>
    </lineage>
</organism>
<comment type="subcellular location">
    <subcellularLocation>
        <location evidence="1">Cytoplasm</location>
        <location evidence="1">Cytoskeleton</location>
        <location evidence="1">Spindle</location>
    </subcellularLocation>
</comment>
<dbReference type="GO" id="GO:0008017">
    <property type="term" value="F:microtubule binding"/>
    <property type="evidence" value="ECO:0007669"/>
    <property type="project" value="InterPro"/>
</dbReference>
<feature type="compositionally biased region" description="Basic and acidic residues" evidence="5">
    <location>
        <begin position="365"/>
        <end position="377"/>
    </location>
</feature>
<keyword evidence="2" id="KW-0963">Cytoplasm</keyword>
<feature type="coiled-coil region" evidence="4">
    <location>
        <begin position="521"/>
        <end position="611"/>
    </location>
</feature>
<evidence type="ECO:0000313" key="7">
    <source>
        <dbReference type="EMBL" id="CBJ48731.1"/>
    </source>
</evidence>
<dbReference type="GO" id="GO:0000922">
    <property type="term" value="C:spindle pole"/>
    <property type="evidence" value="ECO:0007669"/>
    <property type="project" value="TreeGrafter"/>
</dbReference>
<dbReference type="InterPro" id="IPR043513">
    <property type="entry name" value="Cenp-F"/>
</dbReference>
<dbReference type="EMBL" id="FN649743">
    <property type="protein sequence ID" value="CBJ48731.1"/>
    <property type="molecule type" value="Genomic_DNA"/>
</dbReference>
<protein>
    <recommendedName>
        <fullName evidence="6">Hyaluronan-mediated motility receptor C-terminal domain-containing protein</fullName>
    </recommendedName>
</protein>
<keyword evidence="3" id="KW-0206">Cytoskeleton</keyword>
<feature type="coiled-coil region" evidence="4">
    <location>
        <begin position="956"/>
        <end position="983"/>
    </location>
</feature>
<evidence type="ECO:0000256" key="5">
    <source>
        <dbReference type="SAM" id="MobiDB-lite"/>
    </source>
</evidence>
<feature type="region of interest" description="Disordered" evidence="5">
    <location>
        <begin position="1002"/>
        <end position="1074"/>
    </location>
</feature>
<evidence type="ECO:0000313" key="8">
    <source>
        <dbReference type="Proteomes" id="UP000002630"/>
    </source>
</evidence>
<evidence type="ECO:0000256" key="1">
    <source>
        <dbReference type="ARBA" id="ARBA00004186"/>
    </source>
</evidence>
<dbReference type="PANTHER" id="PTHR18874">
    <property type="entry name" value="CMF/LEK/CENP CELL DIVISION-RELATED"/>
    <property type="match status" value="1"/>
</dbReference>
<evidence type="ECO:0000259" key="6">
    <source>
        <dbReference type="Pfam" id="PF15908"/>
    </source>
</evidence>
<sequence length="1074" mass="114061">MMAVSWAQSKVDRFEEKITGSNLGPGDYDPCLPRSQGMAGAVSLGFTSTKGMTLDREQNNPVTTEEVLSLPAPTSKQPTTTCGFGRPRPALNVGASRLEKVKAEQQEKQLVRLEMEREKLQDEVKTLRSLQGALAKSERHARAESAKVVKRAQAAERKAATVIADAGRLEEAEATASRLAAEVTAAALEAERTEADRDDLQQRKEELASHAKDLEDRIDELVKAKAEIEFQASEAQKREEALLRDKDGLRAANDASEARLREAKAASEASFAAAEEAARRAESAGVELAAARERAGELTALSARLEAELVGRGEELRESEDGNAALRREAAALRGEGEALAARAQGLEAELAGARRGLEGAAQEAEAKAAELSEAEAKPGGGAVRQKLESTKEILAEAEGAGASLEERLEASERVAQRLARELGGAEKGLESARESVACLKGAVTQGAADAESLRQRLGDALAEGVEYADQHTRAEERLRSSEADCAALWEEREEAKARLCAAFVEGRALEEKLDESVAGSERLREELGRAEARLAAAAREAEEAGDELSASRREAAAMKEELEKMTNMFATASSEARVLKASGADVNAEVSRLRAELEGKESRLAECAAREKGLSEYLASSEGLRGEAKAELAAAQKALNTGAEDFVALERRLCEAEMTCERLRSGVEATELEMSEQLAASEVVAAALGESLAEAAEGRGAAAARADRLQSEADGVARECAALREEGRAAAARCEEAEAVREGLERTVGELGSEVEGLRAAVVEKEACLEKASVAADRHRAEATRREAEFVGLRRVLEDVEAGHSAKNGEGSKLGRGSAGTHGIGAALGEKLISVVEEKRDVQGKLEAAEGALSSSEADRERLKLEVEANESAVEGLRGEIDESRLECEALQKAKCAMSKLEEASAEMTELKASCEGMYRAQTEGSNALREAGLANRNVQRLASENAALVGHNNNKQKIKHLQNLKKESIRLQNEKARQASDLALAIAVLEAVGVLPKEAGTTSTAVVAKRRGRGLHSRRSSGANSLSPARFKRLEAHGGLGGDGGEGGTQRGRSRVATTTAATTHGRKATVG</sequence>
<gene>
    <name evidence="7" type="ORF">Esi_0046_0128</name>
</gene>
<dbReference type="GO" id="GO:0000775">
    <property type="term" value="C:chromosome, centromeric region"/>
    <property type="evidence" value="ECO:0007669"/>
    <property type="project" value="InterPro"/>
</dbReference>
<dbReference type="GO" id="GO:0051310">
    <property type="term" value="P:metaphase chromosome alignment"/>
    <property type="evidence" value="ECO:0007669"/>
    <property type="project" value="TreeGrafter"/>
</dbReference>
<feature type="coiled-coil region" evidence="4">
    <location>
        <begin position="96"/>
        <end position="130"/>
    </location>
</feature>
<keyword evidence="8" id="KW-1185">Reference proteome</keyword>
<evidence type="ECO:0000256" key="4">
    <source>
        <dbReference type="SAM" id="Coils"/>
    </source>
</evidence>
<dbReference type="Pfam" id="PF15908">
    <property type="entry name" value="HMMR_C"/>
    <property type="match status" value="1"/>
</dbReference>
<proteinExistence type="predicted"/>
<feature type="domain" description="Hyaluronan-mediated motility receptor C-terminal" evidence="6">
    <location>
        <begin position="912"/>
        <end position="984"/>
    </location>
</feature>
<feature type="compositionally biased region" description="Gly residues" evidence="5">
    <location>
        <begin position="1040"/>
        <end position="1052"/>
    </location>
</feature>
<dbReference type="PANTHER" id="PTHR18874:SF10">
    <property type="entry name" value="CENTROMERE PROTEIN F"/>
    <property type="match status" value="1"/>
</dbReference>
<dbReference type="GO" id="GO:0000278">
    <property type="term" value="P:mitotic cell cycle"/>
    <property type="evidence" value="ECO:0007669"/>
    <property type="project" value="TreeGrafter"/>
</dbReference>
<dbReference type="InParanoid" id="D7G205"/>
<feature type="region of interest" description="Disordered" evidence="5">
    <location>
        <begin position="356"/>
        <end position="388"/>
    </location>
</feature>
<name>D7G205_ECTSI</name>
<dbReference type="OrthoDB" id="419631at2759"/>
<accession>D7G205</accession>
<dbReference type="GO" id="GO:0070840">
    <property type="term" value="F:dynein complex binding"/>
    <property type="evidence" value="ECO:0007669"/>
    <property type="project" value="TreeGrafter"/>
</dbReference>